<reference evidence="12" key="1">
    <citation type="submission" date="2025-08" db="UniProtKB">
        <authorList>
            <consortium name="RefSeq"/>
        </authorList>
    </citation>
    <scope>IDENTIFICATION</scope>
    <source>
        <tissue evidence="12">Testes</tissue>
    </source>
</reference>
<evidence type="ECO:0000256" key="6">
    <source>
        <dbReference type="ARBA" id="ARBA00022989"/>
    </source>
</evidence>
<dbReference type="PANTHER" id="PTHR14083">
    <property type="entry name" value="YIP1 INTERACTING FACTOR HOMOLOG YIF1 PROTEIN"/>
    <property type="match status" value="1"/>
</dbReference>
<comment type="similarity">
    <text evidence="1 9">Belongs to the YIF1 family.</text>
</comment>
<evidence type="ECO:0000256" key="3">
    <source>
        <dbReference type="ARBA" id="ARBA00022692"/>
    </source>
</evidence>
<evidence type="ECO:0000256" key="2">
    <source>
        <dbReference type="ARBA" id="ARBA00022448"/>
    </source>
</evidence>
<evidence type="ECO:0000256" key="1">
    <source>
        <dbReference type="ARBA" id="ARBA00009727"/>
    </source>
</evidence>
<comment type="subcellular location">
    <subcellularLocation>
        <location evidence="9">Endoplasmic reticulum membrane</location>
        <topology evidence="9">Multi-pass membrane protein</topology>
    </subcellularLocation>
    <subcellularLocation>
        <location evidence="9">Golgi apparatus membrane</location>
        <topology evidence="9">Multi-pass membrane protein</topology>
    </subcellularLocation>
</comment>
<keyword evidence="3 9" id="KW-0812">Transmembrane</keyword>
<feature type="region of interest" description="Disordered" evidence="10">
    <location>
        <begin position="1"/>
        <end position="71"/>
    </location>
</feature>
<evidence type="ECO:0000256" key="4">
    <source>
        <dbReference type="ARBA" id="ARBA00022824"/>
    </source>
</evidence>
<protein>
    <recommendedName>
        <fullName evidence="9">Protein YIF1</fullName>
    </recommendedName>
</protein>
<proteinExistence type="inferred from homology"/>
<dbReference type="GeneID" id="100373409"/>
<keyword evidence="2 9" id="KW-0813">Transport</keyword>
<dbReference type="InterPro" id="IPR005578">
    <property type="entry name" value="Yif1_fam"/>
</dbReference>
<evidence type="ECO:0000256" key="5">
    <source>
        <dbReference type="ARBA" id="ARBA00022927"/>
    </source>
</evidence>
<feature type="compositionally biased region" description="Gly residues" evidence="10">
    <location>
        <begin position="27"/>
        <end position="37"/>
    </location>
</feature>
<dbReference type="Proteomes" id="UP000694865">
    <property type="component" value="Unplaced"/>
</dbReference>
<keyword evidence="5 9" id="KW-0653">Protein transport</keyword>
<dbReference type="PANTHER" id="PTHR14083:SF0">
    <property type="entry name" value="YIP1D-INTERACTING FACTOR 1, ISOFORM C"/>
    <property type="match status" value="1"/>
</dbReference>
<gene>
    <name evidence="12" type="primary">LOC100373409</name>
</gene>
<evidence type="ECO:0000256" key="7">
    <source>
        <dbReference type="ARBA" id="ARBA00023034"/>
    </source>
</evidence>
<accession>A0ABM0M412</accession>
<evidence type="ECO:0000313" key="11">
    <source>
        <dbReference type="Proteomes" id="UP000694865"/>
    </source>
</evidence>
<feature type="compositionally biased region" description="Basic residues" evidence="10">
    <location>
        <begin position="7"/>
        <end position="26"/>
    </location>
</feature>
<feature type="transmembrane region" description="Helical" evidence="9">
    <location>
        <begin position="238"/>
        <end position="257"/>
    </location>
</feature>
<keyword evidence="8 9" id="KW-0472">Membrane</keyword>
<comment type="function">
    <text evidence="9">Has a role in transport between endoplasmic reticulum and Golgi.</text>
</comment>
<evidence type="ECO:0000256" key="9">
    <source>
        <dbReference type="RuleBase" id="RU368073"/>
    </source>
</evidence>
<feature type="transmembrane region" description="Helical" evidence="9">
    <location>
        <begin position="173"/>
        <end position="192"/>
    </location>
</feature>
<keyword evidence="7 9" id="KW-0333">Golgi apparatus</keyword>
<dbReference type="Pfam" id="PF03878">
    <property type="entry name" value="YIF1"/>
    <property type="match status" value="1"/>
</dbReference>
<keyword evidence="6 9" id="KW-1133">Transmembrane helix</keyword>
<feature type="transmembrane region" description="Helical" evidence="9">
    <location>
        <begin position="263"/>
        <end position="283"/>
    </location>
</feature>
<evidence type="ECO:0000256" key="10">
    <source>
        <dbReference type="SAM" id="MobiDB-lite"/>
    </source>
</evidence>
<keyword evidence="11" id="KW-1185">Reference proteome</keyword>
<sequence>MDAPAGFRHRKSSQKQGRSRSAKSHRGGGTAAGGRIQGGPTQLFDDTSTQPPPQPQPDYYDTTGAEPGYDTSVGMATPGSMSNVPYSMNDPMANMAMQYGASLAGQTGEMLEKNVDRFISVSKLKYYFAVDTAYVGKKLALLSFPFTHTNWSIHYNNQDEPVAPRYEINAPDLYIPVMAFVTYLLVAGYVLGTQNRFDPEQLGMQASSGLIWLVIELAIIVLSLYIMNLNTQLRTLDLVAFCGYKYVGMIMILLSGLCFNSLGYYIMLLYMGTCIVFFLMKTLKVLILSEANPHSVVHGRKRGTYILVFIAAMQPLFMYWLTSHLSTFKEKID</sequence>
<feature type="transmembrane region" description="Helical" evidence="9">
    <location>
        <begin position="304"/>
        <end position="321"/>
    </location>
</feature>
<evidence type="ECO:0000313" key="12">
    <source>
        <dbReference type="RefSeq" id="XP_006814753.1"/>
    </source>
</evidence>
<name>A0ABM0M412_SACKO</name>
<keyword evidence="4 9" id="KW-0256">Endoplasmic reticulum</keyword>
<organism evidence="11 12">
    <name type="scientific">Saccoglossus kowalevskii</name>
    <name type="common">Acorn worm</name>
    <dbReference type="NCBI Taxonomy" id="10224"/>
    <lineage>
        <taxon>Eukaryota</taxon>
        <taxon>Metazoa</taxon>
        <taxon>Hemichordata</taxon>
        <taxon>Enteropneusta</taxon>
        <taxon>Harrimaniidae</taxon>
        <taxon>Saccoglossus</taxon>
    </lineage>
</organism>
<evidence type="ECO:0000256" key="8">
    <source>
        <dbReference type="ARBA" id="ARBA00023136"/>
    </source>
</evidence>
<feature type="transmembrane region" description="Helical" evidence="9">
    <location>
        <begin position="204"/>
        <end position="226"/>
    </location>
</feature>
<dbReference type="RefSeq" id="XP_006814753.1">
    <property type="nucleotide sequence ID" value="XM_006814690.1"/>
</dbReference>